<reference evidence="2" key="1">
    <citation type="journal article" date="2020" name="Nature">
        <title>Giant virus diversity and host interactions through global metagenomics.</title>
        <authorList>
            <person name="Schulz F."/>
            <person name="Roux S."/>
            <person name="Paez-Espino D."/>
            <person name="Jungbluth S."/>
            <person name="Walsh D.A."/>
            <person name="Denef V.J."/>
            <person name="McMahon K.D."/>
            <person name="Konstantinidis K.T."/>
            <person name="Eloe-Fadrosh E.A."/>
            <person name="Kyrpides N.C."/>
            <person name="Woyke T."/>
        </authorList>
    </citation>
    <scope>NUCLEOTIDE SEQUENCE</scope>
    <source>
        <strain evidence="2">GVMAG-S-1101169-75</strain>
    </source>
</reference>
<proteinExistence type="predicted"/>
<keyword evidence="1" id="KW-0472">Membrane</keyword>
<evidence type="ECO:0000256" key="1">
    <source>
        <dbReference type="SAM" id="Phobius"/>
    </source>
</evidence>
<dbReference type="EMBL" id="MN740792">
    <property type="protein sequence ID" value="QHU11929.1"/>
    <property type="molecule type" value="Genomic_DNA"/>
</dbReference>
<evidence type="ECO:0000313" key="2">
    <source>
        <dbReference type="EMBL" id="QHU11929.1"/>
    </source>
</evidence>
<sequence>MFSLFHVYSFLVQKVAVPIISFFYPLKDMEFVLKILKSKKKNKRRP</sequence>
<protein>
    <submittedName>
        <fullName evidence="2">Uncharacterized protein</fullName>
    </submittedName>
</protein>
<organism evidence="2">
    <name type="scientific">viral metagenome</name>
    <dbReference type="NCBI Taxonomy" id="1070528"/>
    <lineage>
        <taxon>unclassified sequences</taxon>
        <taxon>metagenomes</taxon>
        <taxon>organismal metagenomes</taxon>
    </lineage>
</organism>
<name>A0A6C0K2H9_9ZZZZ</name>
<keyword evidence="1" id="KW-1133">Transmembrane helix</keyword>
<feature type="transmembrane region" description="Helical" evidence="1">
    <location>
        <begin position="6"/>
        <end position="26"/>
    </location>
</feature>
<keyword evidence="1" id="KW-0812">Transmembrane</keyword>
<dbReference type="AlphaFoldDB" id="A0A6C0K2H9"/>
<accession>A0A6C0K2H9</accession>